<dbReference type="Pfam" id="PF00072">
    <property type="entry name" value="Response_reg"/>
    <property type="match status" value="1"/>
</dbReference>
<feature type="modified residue" description="4-aspartylphosphate" evidence="5">
    <location>
        <position position="58"/>
    </location>
</feature>
<dbReference type="Pfam" id="PF00196">
    <property type="entry name" value="GerE"/>
    <property type="match status" value="1"/>
</dbReference>
<evidence type="ECO:0000259" key="7">
    <source>
        <dbReference type="PROSITE" id="PS50110"/>
    </source>
</evidence>
<keyword evidence="3" id="KW-0238">DNA-binding</keyword>
<organism evidence="8 9">
    <name type="scientific">Reichenbachiella agarivorans</name>
    <dbReference type="NCBI Taxonomy" id="2979464"/>
    <lineage>
        <taxon>Bacteria</taxon>
        <taxon>Pseudomonadati</taxon>
        <taxon>Bacteroidota</taxon>
        <taxon>Cytophagia</taxon>
        <taxon>Cytophagales</taxon>
        <taxon>Reichenbachiellaceae</taxon>
        <taxon>Reichenbachiella</taxon>
    </lineage>
</organism>
<evidence type="ECO:0000259" key="6">
    <source>
        <dbReference type="PROSITE" id="PS50043"/>
    </source>
</evidence>
<feature type="domain" description="HTH luxR-type" evidence="6">
    <location>
        <begin position="150"/>
        <end position="215"/>
    </location>
</feature>
<evidence type="ECO:0000256" key="5">
    <source>
        <dbReference type="PROSITE-ProRule" id="PRU00169"/>
    </source>
</evidence>
<dbReference type="PANTHER" id="PTHR43214">
    <property type="entry name" value="TWO-COMPONENT RESPONSE REGULATOR"/>
    <property type="match status" value="1"/>
</dbReference>
<keyword evidence="1 5" id="KW-0597">Phosphoprotein</keyword>
<evidence type="ECO:0000256" key="1">
    <source>
        <dbReference type="ARBA" id="ARBA00022553"/>
    </source>
</evidence>
<dbReference type="SMART" id="SM00448">
    <property type="entry name" value="REC"/>
    <property type="match status" value="1"/>
</dbReference>
<dbReference type="CDD" id="cd06170">
    <property type="entry name" value="LuxR_C_like"/>
    <property type="match status" value="1"/>
</dbReference>
<evidence type="ECO:0000256" key="3">
    <source>
        <dbReference type="ARBA" id="ARBA00023125"/>
    </source>
</evidence>
<dbReference type="SUPFAM" id="SSF46894">
    <property type="entry name" value="C-terminal effector domain of the bipartite response regulators"/>
    <property type="match status" value="1"/>
</dbReference>
<dbReference type="Proteomes" id="UP001065174">
    <property type="component" value="Chromosome"/>
</dbReference>
<dbReference type="InterPro" id="IPR000792">
    <property type="entry name" value="Tscrpt_reg_LuxR_C"/>
</dbReference>
<evidence type="ECO:0000256" key="4">
    <source>
        <dbReference type="ARBA" id="ARBA00023163"/>
    </source>
</evidence>
<dbReference type="SUPFAM" id="SSF52172">
    <property type="entry name" value="CheY-like"/>
    <property type="match status" value="1"/>
</dbReference>
<keyword evidence="4" id="KW-0804">Transcription</keyword>
<reference evidence="8" key="1">
    <citation type="submission" date="2022-09" db="EMBL/GenBank/DDBJ databases">
        <title>Comparative genomics and taxonomic characterization of three novel marine species of genus Reichenbachiella exhibiting antioxidant and polysaccharide degradation activities.</title>
        <authorList>
            <person name="Muhammad N."/>
            <person name="Lee Y.-J."/>
            <person name="Ko J."/>
            <person name="Kim S.-G."/>
        </authorList>
    </citation>
    <scope>NUCLEOTIDE SEQUENCE</scope>
    <source>
        <strain evidence="8">BKB1-1</strain>
    </source>
</reference>
<dbReference type="PROSITE" id="PS50110">
    <property type="entry name" value="RESPONSE_REGULATORY"/>
    <property type="match status" value="1"/>
</dbReference>
<dbReference type="EMBL" id="CP106679">
    <property type="protein sequence ID" value="UXP31727.1"/>
    <property type="molecule type" value="Genomic_DNA"/>
</dbReference>
<dbReference type="InterPro" id="IPR016032">
    <property type="entry name" value="Sig_transdc_resp-reg_C-effctor"/>
</dbReference>
<dbReference type="InterPro" id="IPR001789">
    <property type="entry name" value="Sig_transdc_resp-reg_receiver"/>
</dbReference>
<gene>
    <name evidence="8" type="ORF">N6H18_15365</name>
</gene>
<accession>A0ABY6CMJ3</accession>
<dbReference type="PROSITE" id="PS50043">
    <property type="entry name" value="HTH_LUXR_2"/>
    <property type="match status" value="1"/>
</dbReference>
<dbReference type="PANTHER" id="PTHR43214:SF41">
    <property type="entry name" value="NITRATE_NITRITE RESPONSE REGULATOR PROTEIN NARP"/>
    <property type="match status" value="1"/>
</dbReference>
<evidence type="ECO:0000256" key="2">
    <source>
        <dbReference type="ARBA" id="ARBA00023015"/>
    </source>
</evidence>
<evidence type="ECO:0000313" key="8">
    <source>
        <dbReference type="EMBL" id="UXP31727.1"/>
    </source>
</evidence>
<dbReference type="Gene3D" id="3.40.50.2300">
    <property type="match status" value="1"/>
</dbReference>
<dbReference type="InterPro" id="IPR058245">
    <property type="entry name" value="NreC/VraR/RcsB-like_REC"/>
</dbReference>
<dbReference type="PRINTS" id="PR00038">
    <property type="entry name" value="HTHLUXR"/>
</dbReference>
<name>A0ABY6CMJ3_9BACT</name>
<dbReference type="RefSeq" id="WP_262309166.1">
    <property type="nucleotide sequence ID" value="NZ_CP106679.1"/>
</dbReference>
<keyword evidence="9" id="KW-1185">Reference proteome</keyword>
<keyword evidence="2" id="KW-0805">Transcription regulation</keyword>
<proteinExistence type="predicted"/>
<sequence>MSKEKIKILLVDDHKMIREGIKAFLVDNEDYHVIGEAADGAIALQMFQHLSPDLILVDILMPELNGIDLTTAIRLENHQVKIIALTMVSENHHIKQMMKAGANGYLLKNCTEKELNDAITEVMKGNTYYSKEVTDIILRDATKQLDPKKRLSLEVPLTTREQEVLHLICKEYSNAEISDELFIGMRTVDAHKRNLLEKTGCKNVAGLVIYAIERELFDDL</sequence>
<dbReference type="SMART" id="SM00421">
    <property type="entry name" value="HTH_LUXR"/>
    <property type="match status" value="1"/>
</dbReference>
<dbReference type="InterPro" id="IPR039420">
    <property type="entry name" value="WalR-like"/>
</dbReference>
<dbReference type="CDD" id="cd17535">
    <property type="entry name" value="REC_NarL-like"/>
    <property type="match status" value="1"/>
</dbReference>
<protein>
    <submittedName>
        <fullName evidence="8">Response regulator transcription factor</fullName>
    </submittedName>
</protein>
<feature type="domain" description="Response regulatory" evidence="7">
    <location>
        <begin position="7"/>
        <end position="123"/>
    </location>
</feature>
<evidence type="ECO:0000313" key="9">
    <source>
        <dbReference type="Proteomes" id="UP001065174"/>
    </source>
</evidence>
<dbReference type="InterPro" id="IPR011006">
    <property type="entry name" value="CheY-like_superfamily"/>
</dbReference>